<dbReference type="AlphaFoldDB" id="A0A6C0EN49"/>
<reference evidence="5" key="1">
    <citation type="journal article" date="2020" name="Nature">
        <title>Giant virus diversity and host interactions through global metagenomics.</title>
        <authorList>
            <person name="Schulz F."/>
            <person name="Roux S."/>
            <person name="Paez-Espino D."/>
            <person name="Jungbluth S."/>
            <person name="Walsh D.A."/>
            <person name="Denef V.J."/>
            <person name="McMahon K.D."/>
            <person name="Konstantinidis K.T."/>
            <person name="Eloe-Fadrosh E.A."/>
            <person name="Kyrpides N.C."/>
            <person name="Woyke T."/>
        </authorList>
    </citation>
    <scope>NUCLEOTIDE SEQUENCE</scope>
    <source>
        <strain evidence="5">GVMAG-M-3300009151-35</strain>
    </source>
</reference>
<evidence type="ECO:0000259" key="4">
    <source>
        <dbReference type="PROSITE" id="PS50089"/>
    </source>
</evidence>
<evidence type="ECO:0000256" key="2">
    <source>
        <dbReference type="ARBA" id="ARBA00022771"/>
    </source>
</evidence>
<evidence type="ECO:0000313" key="5">
    <source>
        <dbReference type="EMBL" id="QHT30604.1"/>
    </source>
</evidence>
<dbReference type="InterPro" id="IPR013083">
    <property type="entry name" value="Znf_RING/FYVE/PHD"/>
</dbReference>
<evidence type="ECO:0000256" key="1">
    <source>
        <dbReference type="ARBA" id="ARBA00022723"/>
    </source>
</evidence>
<dbReference type="PROSITE" id="PS50089">
    <property type="entry name" value="ZF_RING_2"/>
    <property type="match status" value="1"/>
</dbReference>
<dbReference type="InterPro" id="IPR001841">
    <property type="entry name" value="Znf_RING"/>
</dbReference>
<dbReference type="GO" id="GO:0043161">
    <property type="term" value="P:proteasome-mediated ubiquitin-dependent protein catabolic process"/>
    <property type="evidence" value="ECO:0007669"/>
    <property type="project" value="TreeGrafter"/>
</dbReference>
<proteinExistence type="predicted"/>
<feature type="domain" description="RING-type" evidence="4">
    <location>
        <begin position="125"/>
        <end position="161"/>
    </location>
</feature>
<dbReference type="InterPro" id="IPR050731">
    <property type="entry name" value="HRD1_E3_ubiq-ligases"/>
</dbReference>
<dbReference type="Gene3D" id="3.30.40.10">
    <property type="entry name" value="Zinc/RING finger domain, C3HC4 (zinc finger)"/>
    <property type="match status" value="1"/>
</dbReference>
<keyword evidence="3" id="KW-0862">Zinc</keyword>
<keyword evidence="1" id="KW-0479">Metal-binding</keyword>
<dbReference type="EMBL" id="MN738903">
    <property type="protein sequence ID" value="QHT30604.1"/>
    <property type="molecule type" value="Genomic_DNA"/>
</dbReference>
<dbReference type="GO" id="GO:0008270">
    <property type="term" value="F:zinc ion binding"/>
    <property type="evidence" value="ECO:0007669"/>
    <property type="project" value="UniProtKB-KW"/>
</dbReference>
<keyword evidence="2" id="KW-0863">Zinc-finger</keyword>
<dbReference type="SUPFAM" id="SSF57850">
    <property type="entry name" value="RING/U-box"/>
    <property type="match status" value="1"/>
</dbReference>
<dbReference type="GO" id="GO:0012505">
    <property type="term" value="C:endomembrane system"/>
    <property type="evidence" value="ECO:0007669"/>
    <property type="project" value="TreeGrafter"/>
</dbReference>
<dbReference type="PANTHER" id="PTHR22763">
    <property type="entry name" value="RING ZINC FINGER PROTEIN"/>
    <property type="match status" value="1"/>
</dbReference>
<name>A0A6C0EN49_9ZZZZ</name>
<organism evidence="5">
    <name type="scientific">viral metagenome</name>
    <dbReference type="NCBI Taxonomy" id="1070528"/>
    <lineage>
        <taxon>unclassified sequences</taxon>
        <taxon>metagenomes</taxon>
        <taxon>organismal metagenomes</taxon>
    </lineage>
</organism>
<evidence type="ECO:0000256" key="3">
    <source>
        <dbReference type="ARBA" id="ARBA00022833"/>
    </source>
</evidence>
<sequence length="164" mass="18698">MSSSPMATCLLKGCDAKYINELVIRTINGTSESLIMDSICLKTISIINTYDIKQCVKVITTHGDFHDAYVRLQATDGFHFDVSDKLNFHRHIALLYVKQILVMKYKVKLDAYKFKLSSRTNIQTCSICLEHITTDVQITRCNHTFHRACLTAWGRTCPMCRADV</sequence>
<dbReference type="Pfam" id="PF13639">
    <property type="entry name" value="zf-RING_2"/>
    <property type="match status" value="1"/>
</dbReference>
<dbReference type="SMART" id="SM00184">
    <property type="entry name" value="RING"/>
    <property type="match status" value="1"/>
</dbReference>
<accession>A0A6C0EN49</accession>
<protein>
    <recommendedName>
        <fullName evidence="4">RING-type domain-containing protein</fullName>
    </recommendedName>
</protein>
<dbReference type="GO" id="GO:0061630">
    <property type="term" value="F:ubiquitin protein ligase activity"/>
    <property type="evidence" value="ECO:0007669"/>
    <property type="project" value="TreeGrafter"/>
</dbReference>